<name>A0A975BK95_9BACT</name>
<dbReference type="KEGG" id="dmm:dnm_026820"/>
<sequence>MKNFKRYFPFIIIMLNKTSRSNSFLFQMALSGVRKWSEAEFSQFR</sequence>
<evidence type="ECO:0000313" key="2">
    <source>
        <dbReference type="Proteomes" id="UP000663722"/>
    </source>
</evidence>
<gene>
    <name evidence="1" type="ORF">dnm_026820</name>
</gene>
<reference evidence="1" key="1">
    <citation type="journal article" date="2021" name="Microb. Physiol.">
        <title>Proteogenomic Insights into the Physiology of Marine, Sulfate-Reducing, Filamentous Desulfonema limicola and Desulfonema magnum.</title>
        <authorList>
            <person name="Schnaars V."/>
            <person name="Wohlbrand L."/>
            <person name="Scheve S."/>
            <person name="Hinrichs C."/>
            <person name="Reinhardt R."/>
            <person name="Rabus R."/>
        </authorList>
    </citation>
    <scope>NUCLEOTIDE SEQUENCE</scope>
    <source>
        <strain evidence="1">4be13</strain>
    </source>
</reference>
<keyword evidence="2" id="KW-1185">Reference proteome</keyword>
<dbReference type="AlphaFoldDB" id="A0A975BK95"/>
<evidence type="ECO:0000313" key="1">
    <source>
        <dbReference type="EMBL" id="QTA86658.1"/>
    </source>
</evidence>
<organism evidence="1 2">
    <name type="scientific">Desulfonema magnum</name>
    <dbReference type="NCBI Taxonomy" id="45655"/>
    <lineage>
        <taxon>Bacteria</taxon>
        <taxon>Pseudomonadati</taxon>
        <taxon>Thermodesulfobacteriota</taxon>
        <taxon>Desulfobacteria</taxon>
        <taxon>Desulfobacterales</taxon>
        <taxon>Desulfococcaceae</taxon>
        <taxon>Desulfonema</taxon>
    </lineage>
</organism>
<accession>A0A975BK95</accession>
<protein>
    <submittedName>
        <fullName evidence="1">Uncharacterized protein</fullName>
    </submittedName>
</protein>
<proteinExistence type="predicted"/>
<dbReference type="EMBL" id="CP061800">
    <property type="protein sequence ID" value="QTA86658.1"/>
    <property type="molecule type" value="Genomic_DNA"/>
</dbReference>
<dbReference type="Proteomes" id="UP000663722">
    <property type="component" value="Chromosome"/>
</dbReference>